<name>A0ABY6L3Q6_9ARAC</name>
<dbReference type="Proteomes" id="UP001235939">
    <property type="component" value="Chromosome 13"/>
</dbReference>
<accession>A0ABY6L3Q6</accession>
<proteinExistence type="predicted"/>
<gene>
    <name evidence="1" type="ORF">LAZ67_13001303</name>
</gene>
<dbReference type="EMBL" id="CP092875">
    <property type="protein sequence ID" value="UYV75776.1"/>
    <property type="molecule type" value="Genomic_DNA"/>
</dbReference>
<reference evidence="1 2" key="1">
    <citation type="submission" date="2022-01" db="EMBL/GenBank/DDBJ databases">
        <title>A chromosomal length assembly of Cordylochernes scorpioides.</title>
        <authorList>
            <person name="Zeh D."/>
            <person name="Zeh J."/>
        </authorList>
    </citation>
    <scope>NUCLEOTIDE SEQUENCE [LARGE SCALE GENOMIC DNA]</scope>
    <source>
        <strain evidence="1">IN4F17</strain>
        <tissue evidence="1">Whole Body</tissue>
    </source>
</reference>
<keyword evidence="2" id="KW-1185">Reference proteome</keyword>
<protein>
    <submittedName>
        <fullName evidence="1">Uncharacterized protein</fullName>
    </submittedName>
</protein>
<organism evidence="1 2">
    <name type="scientific">Cordylochernes scorpioides</name>
    <dbReference type="NCBI Taxonomy" id="51811"/>
    <lineage>
        <taxon>Eukaryota</taxon>
        <taxon>Metazoa</taxon>
        <taxon>Ecdysozoa</taxon>
        <taxon>Arthropoda</taxon>
        <taxon>Chelicerata</taxon>
        <taxon>Arachnida</taxon>
        <taxon>Pseudoscorpiones</taxon>
        <taxon>Cheliferoidea</taxon>
        <taxon>Chernetidae</taxon>
        <taxon>Cordylochernes</taxon>
    </lineage>
</organism>
<evidence type="ECO:0000313" key="1">
    <source>
        <dbReference type="EMBL" id="UYV75776.1"/>
    </source>
</evidence>
<sequence length="81" mass="9276">MGSLTPPIILSGPALPEKRGTNAENFCQKMLYCCTTMAVQIYLLTLFERFRNSTLENWLILSIVLTFPNRISTCFVHLKKH</sequence>
<evidence type="ECO:0000313" key="2">
    <source>
        <dbReference type="Proteomes" id="UP001235939"/>
    </source>
</evidence>